<sequence>MPNTNILKGDLYLSQVTELFLTYKDVIPQECIGDIELAKSVAYAIREDYEACKKGNVVFTFARRVALSKRFREEANKAFKRTKHITDAAAHNEQLQAMMLAISSVKGSTVLDECEQSLADADNSLTTAPGGNDSCEDGRSSEDEARAHKDASCALTSRNTRYDNICVKLSSSRDCTSVEMSAENMVNPVLSVEGEYLLPSSSIEQN</sequence>
<protein>
    <submittedName>
        <fullName evidence="1">Uncharacterized protein</fullName>
    </submittedName>
</protein>
<comment type="caution">
    <text evidence="1">The sequence shown here is derived from an EMBL/GenBank/DDBJ whole genome shotgun (WGS) entry which is preliminary data.</text>
</comment>
<reference evidence="1" key="1">
    <citation type="submission" date="2022-07" db="EMBL/GenBank/DDBJ databases">
        <title>Genome Sequence of Phlebia brevispora.</title>
        <authorList>
            <person name="Buettner E."/>
        </authorList>
    </citation>
    <scope>NUCLEOTIDE SEQUENCE</scope>
    <source>
        <strain evidence="1">MPL23</strain>
    </source>
</reference>
<evidence type="ECO:0000313" key="1">
    <source>
        <dbReference type="EMBL" id="KAJ3556599.1"/>
    </source>
</evidence>
<name>A0ACC1TA99_9APHY</name>
<dbReference type="EMBL" id="JANHOG010000227">
    <property type="protein sequence ID" value="KAJ3556599.1"/>
    <property type="molecule type" value="Genomic_DNA"/>
</dbReference>
<dbReference type="Proteomes" id="UP001148662">
    <property type="component" value="Unassembled WGS sequence"/>
</dbReference>
<keyword evidence="2" id="KW-1185">Reference proteome</keyword>
<accession>A0ACC1TA99</accession>
<proteinExistence type="predicted"/>
<organism evidence="1 2">
    <name type="scientific">Phlebia brevispora</name>
    <dbReference type="NCBI Taxonomy" id="194682"/>
    <lineage>
        <taxon>Eukaryota</taxon>
        <taxon>Fungi</taxon>
        <taxon>Dikarya</taxon>
        <taxon>Basidiomycota</taxon>
        <taxon>Agaricomycotina</taxon>
        <taxon>Agaricomycetes</taxon>
        <taxon>Polyporales</taxon>
        <taxon>Meruliaceae</taxon>
        <taxon>Phlebia</taxon>
    </lineage>
</organism>
<evidence type="ECO:0000313" key="2">
    <source>
        <dbReference type="Proteomes" id="UP001148662"/>
    </source>
</evidence>
<gene>
    <name evidence="1" type="ORF">NM688_g1937</name>
</gene>